<dbReference type="EMBL" id="DS995757">
    <property type="protein sequence ID" value="EGE07229.1"/>
    <property type="molecule type" value="Genomic_DNA"/>
</dbReference>
<proteinExistence type="predicted"/>
<evidence type="ECO:0000313" key="2">
    <source>
        <dbReference type="Proteomes" id="UP000009169"/>
    </source>
</evidence>
<evidence type="ECO:0000313" key="1">
    <source>
        <dbReference type="EMBL" id="EGE07229.1"/>
    </source>
</evidence>
<organism evidence="1 2">
    <name type="scientific">Trichophyton equinum (strain ATCC MYA-4606 / CBS 127.97)</name>
    <name type="common">Horse ringworm fungus</name>
    <dbReference type="NCBI Taxonomy" id="559882"/>
    <lineage>
        <taxon>Eukaryota</taxon>
        <taxon>Fungi</taxon>
        <taxon>Dikarya</taxon>
        <taxon>Ascomycota</taxon>
        <taxon>Pezizomycotina</taxon>
        <taxon>Eurotiomycetes</taxon>
        <taxon>Eurotiomycetidae</taxon>
        <taxon>Onygenales</taxon>
        <taxon>Arthrodermataceae</taxon>
        <taxon>Trichophyton</taxon>
    </lineage>
</organism>
<accession>F2PZB1</accession>
<gene>
    <name evidence="1" type="ORF">TEQG_06302</name>
</gene>
<dbReference type="Proteomes" id="UP000009169">
    <property type="component" value="Unassembled WGS sequence"/>
</dbReference>
<sequence length="108" mass="12018">MELSALLSQVMLEIFRSNLFSLSNPSLAADKELAPDRQLSTSLMVRIVAALARYLHACDWRNAGPQQTCTGHNYNIISQNLLAVRYHGSARKGQGAVFPPRWYAANSR</sequence>
<dbReference type="VEuPathDB" id="FungiDB:TEQG_06302"/>
<dbReference type="AlphaFoldDB" id="F2PZB1"/>
<protein>
    <submittedName>
        <fullName evidence="1">Uncharacterized protein</fullName>
    </submittedName>
</protein>
<dbReference type="HOGENOM" id="CLU_2198852_0_0_1"/>
<reference evidence="2" key="1">
    <citation type="journal article" date="2012" name="MBio">
        <title>Comparative genome analysis of Trichophyton rubrum and related dermatophytes reveals candidate genes involved in infection.</title>
        <authorList>
            <person name="Martinez D.A."/>
            <person name="Oliver B.G."/>
            <person name="Graeser Y."/>
            <person name="Goldberg J.M."/>
            <person name="Li W."/>
            <person name="Martinez-Rossi N.M."/>
            <person name="Monod M."/>
            <person name="Shelest E."/>
            <person name="Barton R.C."/>
            <person name="Birch E."/>
            <person name="Brakhage A.A."/>
            <person name="Chen Z."/>
            <person name="Gurr S.J."/>
            <person name="Heiman D."/>
            <person name="Heitman J."/>
            <person name="Kosti I."/>
            <person name="Rossi A."/>
            <person name="Saif S."/>
            <person name="Samalova M."/>
            <person name="Saunders C.W."/>
            <person name="Shea T."/>
            <person name="Summerbell R.C."/>
            <person name="Xu J."/>
            <person name="Young S."/>
            <person name="Zeng Q."/>
            <person name="Birren B.W."/>
            <person name="Cuomo C.A."/>
            <person name="White T.C."/>
        </authorList>
    </citation>
    <scope>NUCLEOTIDE SEQUENCE [LARGE SCALE GENOMIC DNA]</scope>
    <source>
        <strain evidence="2">ATCC MYA-4606 / CBS 127.97</strain>
    </source>
</reference>
<name>F2PZB1_TRIEC</name>
<keyword evidence="2" id="KW-1185">Reference proteome</keyword>